<reference evidence="1 2" key="1">
    <citation type="submission" date="2018-08" db="EMBL/GenBank/DDBJ databases">
        <authorList>
            <person name="Deleon-Fernandez R.L."/>
            <person name="Jaramillo-Canas A.J."/>
            <person name="Reyes-Pena L.A."/>
            <person name="Colon-Santos M."/>
            <person name="Contreras-Santini J."/>
            <person name="Cruz-Pauneto O.A."/>
            <person name="Deanca-Maldonado G."/>
            <person name="Fernandez-Martinez M."/>
            <person name="Vazquez E."/>
            <person name="Rubin M.R."/>
            <person name="Garlena R.A."/>
            <person name="Russell D.A."/>
            <person name="Pope W.H."/>
            <person name="Jacobs-Sera D."/>
            <person name="Hatfull G.F."/>
        </authorList>
    </citation>
    <scope>NUCLEOTIDE SEQUENCE [LARGE SCALE GENOMIC DNA]</scope>
</reference>
<dbReference type="GeneID" id="65116463"/>
<proteinExistence type="predicted"/>
<name>A0A386KD34_9CAUD</name>
<dbReference type="Proteomes" id="UP000282192">
    <property type="component" value="Segment"/>
</dbReference>
<organism evidence="1 2">
    <name type="scientific">Gordonia phage Turuncu</name>
    <dbReference type="NCBI Taxonomy" id="2315610"/>
    <lineage>
        <taxon>Viruses</taxon>
        <taxon>Duplodnaviria</taxon>
        <taxon>Heunggongvirae</taxon>
        <taxon>Uroviricota</taxon>
        <taxon>Caudoviricetes</taxon>
        <taxon>Zierdtviridae</taxon>
        <taxon>Emilbogenvirinae</taxon>
        <taxon>Gruunavirus</taxon>
        <taxon>Gruunavirus turuncu</taxon>
    </lineage>
</organism>
<gene>
    <name evidence="1" type="primary">90</name>
    <name evidence="1" type="ORF">SEA_TURUNCU_90</name>
</gene>
<evidence type="ECO:0000313" key="2">
    <source>
        <dbReference type="Proteomes" id="UP000282192"/>
    </source>
</evidence>
<dbReference type="RefSeq" id="YP_010098790.1">
    <property type="nucleotide sequence ID" value="NC_055769.1"/>
</dbReference>
<evidence type="ECO:0000313" key="1">
    <source>
        <dbReference type="EMBL" id="AYD82176.1"/>
    </source>
</evidence>
<sequence>MIRAAERRALARITADALSGVVRIPNGTPAYFQALAELHTARAHRRALTPTKGSKP</sequence>
<protein>
    <submittedName>
        <fullName evidence="1">Uncharacterized protein</fullName>
    </submittedName>
</protein>
<dbReference type="EMBL" id="MH744424">
    <property type="protein sequence ID" value="AYD82176.1"/>
    <property type="molecule type" value="Genomic_DNA"/>
</dbReference>
<accession>A0A386KD34</accession>
<dbReference type="KEGG" id="vg:65116463"/>
<keyword evidence="2" id="KW-1185">Reference proteome</keyword>